<dbReference type="GO" id="GO:0071897">
    <property type="term" value="P:DNA biosynthetic process"/>
    <property type="evidence" value="ECO:0007669"/>
    <property type="project" value="InterPro"/>
</dbReference>
<dbReference type="InterPro" id="IPR012310">
    <property type="entry name" value="DNA_ligase_ATP-dep_cent"/>
</dbReference>
<evidence type="ECO:0000256" key="15">
    <source>
        <dbReference type="RuleBase" id="RU000617"/>
    </source>
</evidence>
<keyword evidence="2 14" id="KW-0436">Ligase</keyword>
<keyword evidence="3 14" id="KW-0132">Cell division</keyword>
<feature type="domain" description="ATP-dependent DNA ligase family profile" evidence="17">
    <location>
        <begin position="351"/>
        <end position="489"/>
    </location>
</feature>
<dbReference type="CDD" id="cd07901">
    <property type="entry name" value="Adenylation_DNA_ligase_Arch_LigB"/>
    <property type="match status" value="1"/>
</dbReference>
<evidence type="ECO:0000256" key="7">
    <source>
        <dbReference type="ARBA" id="ARBA00022763"/>
    </source>
</evidence>
<dbReference type="EC" id="6.5.1.1" evidence="14"/>
<keyword evidence="6 14" id="KW-0547">Nucleotide-binding</keyword>
<evidence type="ECO:0000256" key="14">
    <source>
        <dbReference type="HAMAP-Rule" id="MF_00407"/>
    </source>
</evidence>
<keyword evidence="5 14" id="KW-0479">Metal-binding</keyword>
<evidence type="ECO:0000256" key="12">
    <source>
        <dbReference type="ARBA" id="ARBA00023306"/>
    </source>
</evidence>
<dbReference type="PROSITE" id="PS00697">
    <property type="entry name" value="DNA_LIGASE_A1"/>
    <property type="match status" value="1"/>
</dbReference>
<dbReference type="PANTHER" id="PTHR45674:SF4">
    <property type="entry name" value="DNA LIGASE 1"/>
    <property type="match status" value="1"/>
</dbReference>
<evidence type="ECO:0000256" key="16">
    <source>
        <dbReference type="RuleBase" id="RU004196"/>
    </source>
</evidence>
<protein>
    <recommendedName>
        <fullName evidence="14">Probable DNA ligase</fullName>
        <ecNumber evidence="14">6.5.1.1</ecNumber>
    </recommendedName>
    <alternativeName>
        <fullName evidence="14">Polydeoxyribonucleotide synthase [ATP]</fullName>
    </alternativeName>
</protein>
<feature type="binding site" evidence="14">
    <location>
        <position position="253"/>
    </location>
    <ligand>
        <name>ATP</name>
        <dbReference type="ChEBI" id="CHEBI:30616"/>
    </ligand>
</feature>
<comment type="catalytic activity">
    <reaction evidence="13 14 15">
        <text>ATP + (deoxyribonucleotide)n-3'-hydroxyl + 5'-phospho-(deoxyribonucleotide)m = (deoxyribonucleotide)n+m + AMP + diphosphate.</text>
        <dbReference type="EC" id="6.5.1.1"/>
    </reaction>
</comment>
<feature type="binding site" evidence="14">
    <location>
        <position position="246"/>
    </location>
    <ligand>
        <name>ATP</name>
        <dbReference type="ChEBI" id="CHEBI:30616"/>
    </ligand>
</feature>
<dbReference type="SUPFAM" id="SSF56091">
    <property type="entry name" value="DNA ligase/mRNA capping enzyme, catalytic domain"/>
    <property type="match status" value="1"/>
</dbReference>
<dbReference type="Gene3D" id="1.10.3260.10">
    <property type="entry name" value="DNA ligase, ATP-dependent, N-terminal domain"/>
    <property type="match status" value="1"/>
</dbReference>
<keyword evidence="8 14" id="KW-0067">ATP-binding</keyword>
<dbReference type="Pfam" id="PF04675">
    <property type="entry name" value="DNA_ligase_A_N"/>
    <property type="match status" value="1"/>
</dbReference>
<dbReference type="InterPro" id="IPR000977">
    <property type="entry name" value="DNA_ligase_ATP-dep"/>
</dbReference>
<evidence type="ECO:0000256" key="8">
    <source>
        <dbReference type="ARBA" id="ARBA00022840"/>
    </source>
</evidence>
<dbReference type="InterPro" id="IPR050191">
    <property type="entry name" value="ATP-dep_DNA_ligase"/>
</dbReference>
<evidence type="ECO:0000259" key="17">
    <source>
        <dbReference type="PROSITE" id="PS50160"/>
    </source>
</evidence>
<keyword evidence="10 14" id="KW-0233">DNA recombination</keyword>
<dbReference type="GO" id="GO:0006273">
    <property type="term" value="P:lagging strand elongation"/>
    <property type="evidence" value="ECO:0007669"/>
    <property type="project" value="TreeGrafter"/>
</dbReference>
<comment type="similarity">
    <text evidence="1 14 16">Belongs to the ATP-dependent DNA ligase family.</text>
</comment>
<dbReference type="InterPro" id="IPR036599">
    <property type="entry name" value="DNA_ligase_N_sf"/>
</dbReference>
<evidence type="ECO:0000256" key="4">
    <source>
        <dbReference type="ARBA" id="ARBA00022705"/>
    </source>
</evidence>
<dbReference type="GO" id="GO:0003677">
    <property type="term" value="F:DNA binding"/>
    <property type="evidence" value="ECO:0007669"/>
    <property type="project" value="InterPro"/>
</dbReference>
<keyword evidence="7 14" id="KW-0227">DNA damage</keyword>
<feature type="binding site" evidence="14">
    <location>
        <position position="442"/>
    </location>
    <ligand>
        <name>ATP</name>
        <dbReference type="ChEBI" id="CHEBI:30616"/>
    </ligand>
</feature>
<dbReference type="EMBL" id="MEVA01000004">
    <property type="protein sequence ID" value="OGC47767.1"/>
    <property type="molecule type" value="Genomic_DNA"/>
</dbReference>
<keyword evidence="12 14" id="KW-0131">Cell cycle</keyword>
<dbReference type="NCBIfam" id="TIGR00574">
    <property type="entry name" value="dnl1"/>
    <property type="match status" value="1"/>
</dbReference>
<evidence type="ECO:0000256" key="6">
    <source>
        <dbReference type="ARBA" id="ARBA00022741"/>
    </source>
</evidence>
<comment type="caution">
    <text evidence="18">The sequence shown here is derived from an EMBL/GenBank/DDBJ whole genome shotgun (WGS) entry which is preliminary data.</text>
</comment>
<sequence>MKFSQLASYLQKLENTPKRLEITSILADLIEKLSADEIDKGIYLSLGYLAAEFETEKFNIAEKMMVRILAQAYGVTAAEVQKQYSKSGDLGTVAENLAKKNKKFDLSVNDVHEKLLEIAKIAGSGSQEKKTAASAKLLNQADALSAKYIVRITLSLVRLGFTELTVLDALVQTINGAKDKNLKKKLEDRYRIHPDIGLVAKKVKENGLKGLKNVNMEVGVPVHAQKAQRLESVGEVVEKMGEVWVEQKFDGTRVQLHMDRNKKVKASDSTQQEMFVEEIFGKKSTFLIKTFTRNLEETTHQFPDIVEAAGKQIKADSVILDGEAMGYNRETGEFLPFQETIQRKRKHEVAAFAQQIPLKYMVFDILYLNGKSLVDETLLKRKEILNAVIKGGEKGGGLIEIASHVQTSKAEEISKFWAKTLKDGFEGIMIKKVNSPYEAGARSFTWVKMKKTDKQILGDTVDCVILGYYHGRGARAKFGIGGFLVAIWDEKQNMFKTITKVGSGLKDEDWVKLRELADSISTKEKPKNADIAPKFNCDVWTRPKIVVEIAADELSKSTEHSAGYALRFPRLIKFRTDKSPTDTTTPEEIAQLYNAKFGR</sequence>
<dbReference type="SUPFAM" id="SSF50249">
    <property type="entry name" value="Nucleic acid-binding proteins"/>
    <property type="match status" value="1"/>
</dbReference>
<dbReference type="GO" id="GO:0006281">
    <property type="term" value="P:DNA repair"/>
    <property type="evidence" value="ECO:0007669"/>
    <property type="project" value="UniProtKB-UniRule"/>
</dbReference>
<evidence type="ECO:0000256" key="1">
    <source>
        <dbReference type="ARBA" id="ARBA00007572"/>
    </source>
</evidence>
<dbReference type="SUPFAM" id="SSF117018">
    <property type="entry name" value="ATP-dependent DNA ligase DNA-binding domain"/>
    <property type="match status" value="1"/>
</dbReference>
<proteinExistence type="inferred from homology"/>
<evidence type="ECO:0000256" key="11">
    <source>
        <dbReference type="ARBA" id="ARBA00023204"/>
    </source>
</evidence>
<keyword evidence="4 14" id="KW-0235">DNA replication</keyword>
<dbReference type="PROSITE" id="PS50160">
    <property type="entry name" value="DNA_LIGASE_A3"/>
    <property type="match status" value="1"/>
</dbReference>
<dbReference type="GO" id="GO:0006310">
    <property type="term" value="P:DNA recombination"/>
    <property type="evidence" value="ECO:0007669"/>
    <property type="project" value="UniProtKB-UniRule"/>
</dbReference>
<keyword evidence="9 14" id="KW-0460">Magnesium</keyword>
<keyword evidence="11 14" id="KW-0234">DNA repair</keyword>
<feature type="binding site" evidence="14">
    <location>
        <position position="448"/>
    </location>
    <ligand>
        <name>ATP</name>
        <dbReference type="ChEBI" id="CHEBI:30616"/>
    </ligand>
</feature>
<dbReference type="InterPro" id="IPR012308">
    <property type="entry name" value="DNA_ligase_ATP-dep_N"/>
</dbReference>
<dbReference type="HAMAP" id="MF_00407">
    <property type="entry name" value="DNA_ligase"/>
    <property type="match status" value="1"/>
</dbReference>
<evidence type="ECO:0000256" key="9">
    <source>
        <dbReference type="ARBA" id="ARBA00022842"/>
    </source>
</evidence>
<feature type="binding site" evidence="14">
    <location>
        <position position="323"/>
    </location>
    <ligand>
        <name>ATP</name>
        <dbReference type="ChEBI" id="CHEBI:30616"/>
    </ligand>
</feature>
<dbReference type="PROSITE" id="PS00333">
    <property type="entry name" value="DNA_LIGASE_A2"/>
    <property type="match status" value="1"/>
</dbReference>
<evidence type="ECO:0000256" key="13">
    <source>
        <dbReference type="ARBA" id="ARBA00034003"/>
    </source>
</evidence>
<feature type="active site" description="N6-AMP-lysine intermediate" evidence="14">
    <location>
        <position position="248"/>
    </location>
</feature>
<evidence type="ECO:0000256" key="2">
    <source>
        <dbReference type="ARBA" id="ARBA00022598"/>
    </source>
</evidence>
<dbReference type="InterPro" id="IPR016059">
    <property type="entry name" value="DNA_ligase_ATP-dep_CS"/>
</dbReference>
<accession>A0A1F4US15</accession>
<comment type="cofactor">
    <cofactor evidence="14">
        <name>Mg(2+)</name>
        <dbReference type="ChEBI" id="CHEBI:18420"/>
    </cofactor>
</comment>
<evidence type="ECO:0000256" key="5">
    <source>
        <dbReference type="ARBA" id="ARBA00022723"/>
    </source>
</evidence>
<dbReference type="PANTHER" id="PTHR45674">
    <property type="entry name" value="DNA LIGASE 1/3 FAMILY MEMBER"/>
    <property type="match status" value="1"/>
</dbReference>
<organism evidence="18 19">
    <name type="scientific">candidate division WWE3 bacterium RIFCSPHIGHO2_01_FULL_42_13</name>
    <dbReference type="NCBI Taxonomy" id="1802617"/>
    <lineage>
        <taxon>Bacteria</taxon>
        <taxon>Katanobacteria</taxon>
    </lineage>
</organism>
<evidence type="ECO:0000313" key="18">
    <source>
        <dbReference type="EMBL" id="OGC47767.1"/>
    </source>
</evidence>
<evidence type="ECO:0000313" key="19">
    <source>
        <dbReference type="Proteomes" id="UP000176608"/>
    </source>
</evidence>
<gene>
    <name evidence="14" type="primary">lig</name>
    <name evidence="18" type="ORF">A2886_00495</name>
</gene>
<dbReference type="InterPro" id="IPR012340">
    <property type="entry name" value="NA-bd_OB-fold"/>
</dbReference>
<dbReference type="Pfam" id="PF04679">
    <property type="entry name" value="DNA_ligase_A_C"/>
    <property type="match status" value="1"/>
</dbReference>
<evidence type="ECO:0000256" key="3">
    <source>
        <dbReference type="ARBA" id="ARBA00022618"/>
    </source>
</evidence>
<dbReference type="GO" id="GO:0005524">
    <property type="term" value="F:ATP binding"/>
    <property type="evidence" value="ECO:0007669"/>
    <property type="project" value="UniProtKB-UniRule"/>
</dbReference>
<dbReference type="AlphaFoldDB" id="A0A1F4US15"/>
<dbReference type="STRING" id="1802617.A2886_00495"/>
<dbReference type="InterPro" id="IPR012309">
    <property type="entry name" value="DNA_ligase_ATP-dep_C"/>
</dbReference>
<feature type="binding site" evidence="14">
    <location>
        <position position="293"/>
    </location>
    <ligand>
        <name>ATP</name>
        <dbReference type="ChEBI" id="CHEBI:30616"/>
    </ligand>
</feature>
<dbReference type="Gene3D" id="2.40.50.140">
    <property type="entry name" value="Nucleic acid-binding proteins"/>
    <property type="match status" value="1"/>
</dbReference>
<dbReference type="Proteomes" id="UP000176608">
    <property type="component" value="Unassembled WGS sequence"/>
</dbReference>
<dbReference type="GO" id="GO:0046872">
    <property type="term" value="F:metal ion binding"/>
    <property type="evidence" value="ECO:0007669"/>
    <property type="project" value="UniProtKB-KW"/>
</dbReference>
<comment type="function">
    <text evidence="14">DNA ligase that seals nicks in double-stranded DNA during DNA replication, DNA recombination and DNA repair.</text>
</comment>
<dbReference type="GO" id="GO:0051301">
    <property type="term" value="P:cell division"/>
    <property type="evidence" value="ECO:0007669"/>
    <property type="project" value="UniProtKB-KW"/>
</dbReference>
<evidence type="ECO:0000256" key="10">
    <source>
        <dbReference type="ARBA" id="ARBA00023172"/>
    </source>
</evidence>
<name>A0A1F4US15_UNCKA</name>
<dbReference type="Pfam" id="PF01068">
    <property type="entry name" value="DNA_ligase_A_M"/>
    <property type="match status" value="1"/>
</dbReference>
<dbReference type="GO" id="GO:0003910">
    <property type="term" value="F:DNA ligase (ATP) activity"/>
    <property type="evidence" value="ECO:0007669"/>
    <property type="project" value="UniProtKB-UniRule"/>
</dbReference>
<dbReference type="Gene3D" id="3.30.470.30">
    <property type="entry name" value="DNA ligase/mRNA capping enzyme"/>
    <property type="match status" value="1"/>
</dbReference>
<reference evidence="18 19" key="1">
    <citation type="journal article" date="2016" name="Nat. Commun.">
        <title>Thousands of microbial genomes shed light on interconnected biogeochemical processes in an aquifer system.</title>
        <authorList>
            <person name="Anantharaman K."/>
            <person name="Brown C.T."/>
            <person name="Hug L.A."/>
            <person name="Sharon I."/>
            <person name="Castelle C.J."/>
            <person name="Probst A.J."/>
            <person name="Thomas B.C."/>
            <person name="Singh A."/>
            <person name="Wilkins M.J."/>
            <person name="Karaoz U."/>
            <person name="Brodie E.L."/>
            <person name="Williams K.H."/>
            <person name="Hubbard S.S."/>
            <person name="Banfield J.F."/>
        </authorList>
    </citation>
    <scope>NUCLEOTIDE SEQUENCE [LARGE SCALE GENOMIC DNA]</scope>
</reference>
<feature type="binding site" evidence="14">
    <location>
        <position position="363"/>
    </location>
    <ligand>
        <name>ATP</name>
        <dbReference type="ChEBI" id="CHEBI:30616"/>
    </ligand>
</feature>
<dbReference type="InterPro" id="IPR022865">
    <property type="entry name" value="DNA_ligae_ATP-dep_bac/arc"/>
</dbReference>